<accession>A0A392MCD7</accession>
<dbReference type="Proteomes" id="UP000265520">
    <property type="component" value="Unassembled WGS sequence"/>
</dbReference>
<feature type="compositionally biased region" description="Acidic residues" evidence="1">
    <location>
        <begin position="156"/>
        <end position="166"/>
    </location>
</feature>
<proteinExistence type="predicted"/>
<feature type="compositionally biased region" description="Polar residues" evidence="1">
    <location>
        <begin position="167"/>
        <end position="179"/>
    </location>
</feature>
<dbReference type="EMBL" id="LXQA010007663">
    <property type="protein sequence ID" value="MCH84951.1"/>
    <property type="molecule type" value="Genomic_DNA"/>
</dbReference>
<gene>
    <name evidence="2" type="ORF">A2U01_0005789</name>
</gene>
<evidence type="ECO:0000313" key="3">
    <source>
        <dbReference type="Proteomes" id="UP000265520"/>
    </source>
</evidence>
<dbReference type="AlphaFoldDB" id="A0A392MCD7"/>
<keyword evidence="3" id="KW-1185">Reference proteome</keyword>
<feature type="region of interest" description="Disordered" evidence="1">
    <location>
        <begin position="153"/>
        <end position="188"/>
    </location>
</feature>
<organism evidence="2 3">
    <name type="scientific">Trifolium medium</name>
    <dbReference type="NCBI Taxonomy" id="97028"/>
    <lineage>
        <taxon>Eukaryota</taxon>
        <taxon>Viridiplantae</taxon>
        <taxon>Streptophyta</taxon>
        <taxon>Embryophyta</taxon>
        <taxon>Tracheophyta</taxon>
        <taxon>Spermatophyta</taxon>
        <taxon>Magnoliopsida</taxon>
        <taxon>eudicotyledons</taxon>
        <taxon>Gunneridae</taxon>
        <taxon>Pentapetalae</taxon>
        <taxon>rosids</taxon>
        <taxon>fabids</taxon>
        <taxon>Fabales</taxon>
        <taxon>Fabaceae</taxon>
        <taxon>Papilionoideae</taxon>
        <taxon>50 kb inversion clade</taxon>
        <taxon>NPAAA clade</taxon>
        <taxon>Hologalegina</taxon>
        <taxon>IRL clade</taxon>
        <taxon>Trifolieae</taxon>
        <taxon>Trifolium</taxon>
    </lineage>
</organism>
<name>A0A392MCD7_9FABA</name>
<reference evidence="2 3" key="1">
    <citation type="journal article" date="2018" name="Front. Plant Sci.">
        <title>Red Clover (Trifolium pratense) and Zigzag Clover (T. medium) - A Picture of Genomic Similarities and Differences.</title>
        <authorList>
            <person name="Dluhosova J."/>
            <person name="Istvanek J."/>
            <person name="Nedelnik J."/>
            <person name="Repkova J."/>
        </authorList>
    </citation>
    <scope>NUCLEOTIDE SEQUENCE [LARGE SCALE GENOMIC DNA]</scope>
    <source>
        <strain evidence="3">cv. 10/8</strain>
        <tissue evidence="2">Leaf</tissue>
    </source>
</reference>
<evidence type="ECO:0000313" key="2">
    <source>
        <dbReference type="EMBL" id="MCH84951.1"/>
    </source>
</evidence>
<evidence type="ECO:0000256" key="1">
    <source>
        <dbReference type="SAM" id="MobiDB-lite"/>
    </source>
</evidence>
<feature type="non-terminal residue" evidence="2">
    <location>
        <position position="1"/>
    </location>
</feature>
<comment type="caution">
    <text evidence="2">The sequence shown here is derived from an EMBL/GenBank/DDBJ whole genome shotgun (WGS) entry which is preliminary data.</text>
</comment>
<protein>
    <submittedName>
        <fullName evidence="2">Uncharacterized protein</fullName>
    </submittedName>
</protein>
<sequence length="264" mass="28983">IGLQEVGPLCVKELEEVVVGGGRGVISKKDHDGLNLAHSMSENLEIFLNGCGHQLKERVNNISGSANSNVSSQLDLEGGEGSSISLPNEVNVKNRKTPLRLQSLPTMGVPKCVRFMGAIQGSSRRGKQRKAVSLEERVVWSAGKLTRSSKQIVMEGDGDGGTEDDVSSSTIGRSLQQLPDNHADPQSRDNWLLREESLDDVDSFVESKKLPDAIDEEVSKIMTIQNDLGLNCVSTEMVIQTHLVEMEIRDQQKMLENEEAQRHQ</sequence>